<reference evidence="1 2" key="1">
    <citation type="submission" date="2018-06" db="EMBL/GenBank/DDBJ databases">
        <title>Comparative genomics reveals the genomic features of Rhizophagus irregularis, R. cerebriforme, R. diaphanum and Gigaspora rosea, and their symbiotic lifestyle signature.</title>
        <authorList>
            <person name="Morin E."/>
            <person name="San Clemente H."/>
            <person name="Chen E.C.H."/>
            <person name="De La Providencia I."/>
            <person name="Hainaut M."/>
            <person name="Kuo A."/>
            <person name="Kohler A."/>
            <person name="Murat C."/>
            <person name="Tang N."/>
            <person name="Roy S."/>
            <person name="Loubradou J."/>
            <person name="Henrissat B."/>
            <person name="Grigoriev I.V."/>
            <person name="Corradi N."/>
            <person name="Roux C."/>
            <person name="Martin F.M."/>
        </authorList>
    </citation>
    <scope>NUCLEOTIDE SEQUENCE [LARGE SCALE GENOMIC DNA]</scope>
    <source>
        <strain evidence="1 2">DAOM 227022</strain>
    </source>
</reference>
<comment type="caution">
    <text evidence="1">The sequence shown here is derived from an EMBL/GenBank/DDBJ whole genome shotgun (WGS) entry which is preliminary data.</text>
</comment>
<dbReference type="Proteomes" id="UP000265703">
    <property type="component" value="Unassembled WGS sequence"/>
</dbReference>
<name>A0A397SHQ8_9GLOM</name>
<proteinExistence type="predicted"/>
<dbReference type="OrthoDB" id="2439870at2759"/>
<evidence type="ECO:0000313" key="1">
    <source>
        <dbReference type="EMBL" id="RIA83507.1"/>
    </source>
</evidence>
<dbReference type="EMBL" id="QKYT01000566">
    <property type="protein sequence ID" value="RIA83507.1"/>
    <property type="molecule type" value="Genomic_DNA"/>
</dbReference>
<keyword evidence="2" id="KW-1185">Reference proteome</keyword>
<organism evidence="1 2">
    <name type="scientific">Glomus cerebriforme</name>
    <dbReference type="NCBI Taxonomy" id="658196"/>
    <lineage>
        <taxon>Eukaryota</taxon>
        <taxon>Fungi</taxon>
        <taxon>Fungi incertae sedis</taxon>
        <taxon>Mucoromycota</taxon>
        <taxon>Glomeromycotina</taxon>
        <taxon>Glomeromycetes</taxon>
        <taxon>Glomerales</taxon>
        <taxon>Glomeraceae</taxon>
        <taxon>Glomus</taxon>
    </lineage>
</organism>
<dbReference type="AlphaFoldDB" id="A0A397SHQ8"/>
<accession>A0A397SHQ8</accession>
<protein>
    <submittedName>
        <fullName evidence="1">Uncharacterized protein</fullName>
    </submittedName>
</protein>
<gene>
    <name evidence="1" type="ORF">C1645_833724</name>
</gene>
<evidence type="ECO:0000313" key="2">
    <source>
        <dbReference type="Proteomes" id="UP000265703"/>
    </source>
</evidence>
<sequence>MAEMDTSQFPSTARRREPREYSDSLYSTDYYDWNLFMWLASLKEIRNFIYLFIAIWDTTSLRNRKAAKLSQELTDETSKITSMIKELVNLKALSNEQKETYDKTLDEYKNSRLNEKNEIRKDIARNVWKELIDCGLPGNSFNIAEKLNYCSFDQKESLRQIVFSRMDSFRSFAKQIQTKKETKDILGQETVLGNQPHDTNPVQDNNIVTTKISVESNEITKLRQENGRLLAELDQATDPEWRDNNENNSMQLVEDIKSLNRALNKITGVKRDVKEIKTEAVAALFSSLNCTTNVEDNRMKLVLDAALQQHLIKSILKSAKDYFNLKVQENAHISEDKLEAAILSKTEELIELTNRFEETRSETEEVSRTLSTKLRQQSYAALGYRGFSNLNHLYIKELAKKLIDEMNKYRIIESEEKNKNVEKKMIEIIIQVLRIFWFRIKTQEPIPKVKFYKGGKDIDPDFMEGTWDGHYEDYEVEVCSFPAVFTKSDGRVYTKAKVIERQKKRKFKY</sequence>